<keyword evidence="6" id="KW-1185">Reference proteome</keyword>
<dbReference type="Pfam" id="PF16911">
    <property type="entry name" value="PapA_C"/>
    <property type="match status" value="1"/>
</dbReference>
<feature type="domain" description="Phthiocerol/phthiodiolone dimycocerosyl transferase C-terminal" evidence="4">
    <location>
        <begin position="192"/>
        <end position="313"/>
    </location>
</feature>
<keyword evidence="2" id="KW-0012">Acyltransferase</keyword>
<feature type="transmembrane region" description="Helical" evidence="3">
    <location>
        <begin position="434"/>
        <end position="457"/>
    </location>
</feature>
<protein>
    <submittedName>
        <fullName evidence="5">DUF6320 domain-containing protein</fullName>
    </submittedName>
</protein>
<dbReference type="InterPro" id="IPR046283">
    <property type="entry name" value="DUF6320"/>
</dbReference>
<keyword evidence="3" id="KW-1133">Transmembrane helix</keyword>
<keyword evidence="3" id="KW-0472">Membrane</keyword>
<feature type="transmembrane region" description="Helical" evidence="3">
    <location>
        <begin position="573"/>
        <end position="592"/>
    </location>
</feature>
<dbReference type="Proteomes" id="UP001060164">
    <property type="component" value="Chromosome"/>
</dbReference>
<feature type="transmembrane region" description="Helical" evidence="3">
    <location>
        <begin position="546"/>
        <end position="567"/>
    </location>
</feature>
<gene>
    <name evidence="5" type="ORF">NQ502_01195</name>
</gene>
<dbReference type="PANTHER" id="PTHR28037:SF1">
    <property type="entry name" value="ALCOHOL O-ACETYLTRANSFERASE 1-RELATED"/>
    <property type="match status" value="1"/>
</dbReference>
<name>A0ABY5VI33_9FIRM</name>
<evidence type="ECO:0000256" key="2">
    <source>
        <dbReference type="ARBA" id="ARBA00023315"/>
    </source>
</evidence>
<keyword evidence="1" id="KW-0808">Transferase</keyword>
<dbReference type="InterPro" id="IPR031641">
    <property type="entry name" value="PapA_C"/>
</dbReference>
<evidence type="ECO:0000313" key="6">
    <source>
        <dbReference type="Proteomes" id="UP001060164"/>
    </source>
</evidence>
<evidence type="ECO:0000259" key="4">
    <source>
        <dbReference type="Pfam" id="PF16911"/>
    </source>
</evidence>
<evidence type="ECO:0000313" key="5">
    <source>
        <dbReference type="EMBL" id="UWP59708.1"/>
    </source>
</evidence>
<accession>A0ABY5VI33</accession>
<dbReference type="RefSeq" id="WP_028528402.1">
    <property type="nucleotide sequence ID" value="NZ_CABLBR010000010.1"/>
</dbReference>
<feature type="transmembrane region" description="Helical" evidence="3">
    <location>
        <begin position="515"/>
        <end position="539"/>
    </location>
</feature>
<evidence type="ECO:0000256" key="1">
    <source>
        <dbReference type="ARBA" id="ARBA00022679"/>
    </source>
</evidence>
<dbReference type="EMBL" id="CP102290">
    <property type="protein sequence ID" value="UWP59708.1"/>
    <property type="molecule type" value="Genomic_DNA"/>
</dbReference>
<dbReference type="Gene3D" id="3.30.559.30">
    <property type="entry name" value="Nonribosomal peptide synthetase, condensation domain"/>
    <property type="match status" value="1"/>
</dbReference>
<feature type="transmembrane region" description="Helical" evidence="3">
    <location>
        <begin position="463"/>
        <end position="480"/>
    </location>
</feature>
<dbReference type="SUPFAM" id="SSF52777">
    <property type="entry name" value="CoA-dependent acyltransferases"/>
    <property type="match status" value="1"/>
</dbReference>
<sequence length="612" mass="70339">MFQEKKTRWRSLENTAKIFPATSGKKDERVFRFACVLKEPVIGETLQEALDLALEEFSMFRCVLRKGFFWNYLEESEENAIVRREYKRPCSQIYVRDQKSLLFEVTYYKNRINFETYHALTDGTGALHFLRALVYHYLSLLYPGQIDYDAGKLQLIQTEEDKEEDSFWKYYDRDTRRQKIKKYKACQLHGRKMDYGQMQLTEGIVSTKQLLAEARKRGTTVTVLLTALYLKAIAQDMTVRQKKKPVVLMIPVNLRNYYPSESMRNFFGWIDIGYSFSESSDDLGEVIKAVDEMFKKELQPDKIAARMYGLMDFEMNPLVRALPLELKLYSMQVGAFASKNTVTAIFSNVGKVDMPRECMPHIDFFDVFTSTPKQELAMCSYGDKMVFSFTSAYANQRVEACFFKGLEALGVPVSMIDERESFPDLKKENSRQDVLLKCFNFFCVAAAVICGVLNGIINPDFKWSLYVFGALLCGWVLTTVAVRKRRDMMKNIVWQTVLISIGLVIWDLATGWRGWSVNIGFPAAVGAALVAMLIVTAVFRLPSPRYMIYFFMICLLGMLPFLLLAAGILTMRIPAMICSGASLLVLLALLIFQREALFNELAKKFHINRMKG</sequence>
<dbReference type="PANTHER" id="PTHR28037">
    <property type="entry name" value="ALCOHOL O-ACETYLTRANSFERASE 1-RELATED"/>
    <property type="match status" value="1"/>
</dbReference>
<dbReference type="Pfam" id="PF19845">
    <property type="entry name" value="DUF6320"/>
    <property type="match status" value="1"/>
</dbReference>
<keyword evidence="3" id="KW-0812">Transmembrane</keyword>
<feature type="transmembrane region" description="Helical" evidence="3">
    <location>
        <begin position="492"/>
        <end position="509"/>
    </location>
</feature>
<proteinExistence type="predicted"/>
<evidence type="ECO:0000256" key="3">
    <source>
        <dbReference type="SAM" id="Phobius"/>
    </source>
</evidence>
<reference evidence="5" key="1">
    <citation type="journal article" date="2022" name="Cell">
        <title>Design, construction, and in vivo augmentation of a complex gut microbiome.</title>
        <authorList>
            <person name="Cheng A.G."/>
            <person name="Ho P.Y."/>
            <person name="Aranda-Diaz A."/>
            <person name="Jain S."/>
            <person name="Yu F.B."/>
            <person name="Meng X."/>
            <person name="Wang M."/>
            <person name="Iakiviak M."/>
            <person name="Nagashima K."/>
            <person name="Zhao A."/>
            <person name="Murugkar P."/>
            <person name="Patil A."/>
            <person name="Atabakhsh K."/>
            <person name="Weakley A."/>
            <person name="Yan J."/>
            <person name="Brumbaugh A.R."/>
            <person name="Higginbottom S."/>
            <person name="Dimas A."/>
            <person name="Shiver A.L."/>
            <person name="Deutschbauer A."/>
            <person name="Neff N."/>
            <person name="Sonnenburg J.L."/>
            <person name="Huang K.C."/>
            <person name="Fischbach M.A."/>
        </authorList>
    </citation>
    <scope>NUCLEOTIDE SEQUENCE</scope>
    <source>
        <strain evidence="5">DSM 19829</strain>
    </source>
</reference>
<dbReference type="InterPro" id="IPR052058">
    <property type="entry name" value="Alcohol_O-acetyltransferase"/>
</dbReference>
<organism evidence="5 6">
    <name type="scientific">Ruminococcus gauvreauii</name>
    <dbReference type="NCBI Taxonomy" id="438033"/>
    <lineage>
        <taxon>Bacteria</taxon>
        <taxon>Bacillati</taxon>
        <taxon>Bacillota</taxon>
        <taxon>Clostridia</taxon>
        <taxon>Eubacteriales</taxon>
        <taxon>Oscillospiraceae</taxon>
        <taxon>Ruminococcus</taxon>
    </lineage>
</organism>